<reference evidence="3 4" key="1">
    <citation type="submission" date="2017-06" db="EMBL/GenBank/DDBJ databases">
        <title>Ant-infecting Ophiocordyceps genomes reveal a high diversity of potential behavioral manipulation genes and a possible major role for enterotoxins.</title>
        <authorList>
            <person name="De Bekker C."/>
            <person name="Evans H.C."/>
            <person name="Brachmann A."/>
            <person name="Hughes D.P."/>
        </authorList>
    </citation>
    <scope>NUCLEOTIDE SEQUENCE [LARGE SCALE GENOMIC DNA]</scope>
    <source>
        <strain evidence="3 4">Map64</strain>
    </source>
</reference>
<keyword evidence="4" id="KW-1185">Reference proteome</keyword>
<keyword evidence="2" id="KW-0472">Membrane</keyword>
<feature type="compositionally biased region" description="Acidic residues" evidence="1">
    <location>
        <begin position="159"/>
        <end position="173"/>
    </location>
</feature>
<keyword evidence="2" id="KW-1133">Transmembrane helix</keyword>
<comment type="caution">
    <text evidence="3">The sequence shown here is derived from an EMBL/GenBank/DDBJ whole genome shotgun (WGS) entry which is preliminary data.</text>
</comment>
<evidence type="ECO:0000313" key="4">
    <source>
        <dbReference type="Proteomes" id="UP000226192"/>
    </source>
</evidence>
<feature type="compositionally biased region" description="Basic and acidic residues" evidence="1">
    <location>
        <begin position="145"/>
        <end position="154"/>
    </location>
</feature>
<gene>
    <name evidence="3" type="ORF">CDD81_4139</name>
</gene>
<protein>
    <submittedName>
        <fullName evidence="3">Uncharacterized protein</fullName>
    </submittedName>
</protein>
<keyword evidence="2" id="KW-0812">Transmembrane</keyword>
<dbReference type="AlphaFoldDB" id="A0A2C5XJB4"/>
<evidence type="ECO:0000313" key="3">
    <source>
        <dbReference type="EMBL" id="PHH64698.1"/>
    </source>
</evidence>
<name>A0A2C5XJB4_9HYPO</name>
<feature type="region of interest" description="Disordered" evidence="1">
    <location>
        <begin position="36"/>
        <end position="57"/>
    </location>
</feature>
<feature type="compositionally biased region" description="Basic residues" evidence="1">
    <location>
        <begin position="44"/>
        <end position="55"/>
    </location>
</feature>
<proteinExistence type="predicted"/>
<dbReference type="Proteomes" id="UP000226192">
    <property type="component" value="Unassembled WGS sequence"/>
</dbReference>
<dbReference type="OrthoDB" id="10326885at2759"/>
<sequence length="173" mass="18950">MTGNACRAEEIIVIASAVFGLVLFLAAVIYYNVKRSQQEDGPRSRRPSAARRSPSRQHEGFLEIVQRCSGSMVQGLGDAWKRLIRSSEEPVALDSQVTASLRNYSLQTPAKRNRMENGNINDNEASESPIAVVATARDANGKANGARERLKEPQLSDSTDGDCDLEAQDLEED</sequence>
<evidence type="ECO:0000256" key="2">
    <source>
        <dbReference type="SAM" id="Phobius"/>
    </source>
</evidence>
<evidence type="ECO:0000256" key="1">
    <source>
        <dbReference type="SAM" id="MobiDB-lite"/>
    </source>
</evidence>
<feature type="region of interest" description="Disordered" evidence="1">
    <location>
        <begin position="135"/>
        <end position="173"/>
    </location>
</feature>
<organism evidence="3 4">
    <name type="scientific">Ophiocordyceps australis</name>
    <dbReference type="NCBI Taxonomy" id="1399860"/>
    <lineage>
        <taxon>Eukaryota</taxon>
        <taxon>Fungi</taxon>
        <taxon>Dikarya</taxon>
        <taxon>Ascomycota</taxon>
        <taxon>Pezizomycotina</taxon>
        <taxon>Sordariomycetes</taxon>
        <taxon>Hypocreomycetidae</taxon>
        <taxon>Hypocreales</taxon>
        <taxon>Ophiocordycipitaceae</taxon>
        <taxon>Ophiocordyceps</taxon>
    </lineage>
</organism>
<accession>A0A2C5XJB4</accession>
<dbReference type="EMBL" id="NJET01000027">
    <property type="protein sequence ID" value="PHH64698.1"/>
    <property type="molecule type" value="Genomic_DNA"/>
</dbReference>
<feature type="transmembrane region" description="Helical" evidence="2">
    <location>
        <begin position="12"/>
        <end position="33"/>
    </location>
</feature>